<evidence type="ECO:0000259" key="12">
    <source>
        <dbReference type="PROSITE" id="PS51194"/>
    </source>
</evidence>
<dbReference type="SMART" id="SM00847">
    <property type="entry name" value="HA2"/>
    <property type="match status" value="1"/>
</dbReference>
<dbReference type="HOGENOM" id="CLU_001832_6_3_1"/>
<keyword evidence="8" id="KW-0539">Nucleus</keyword>
<evidence type="ECO:0000256" key="2">
    <source>
        <dbReference type="ARBA" id="ARBA00012552"/>
    </source>
</evidence>
<dbReference type="PROSITE" id="PS51194">
    <property type="entry name" value="HELICASE_CTER"/>
    <property type="match status" value="1"/>
</dbReference>
<evidence type="ECO:0000256" key="6">
    <source>
        <dbReference type="ARBA" id="ARBA00022806"/>
    </source>
</evidence>
<sequence>MDDTDTRKLIELVQLNTESNVSVNFINILKKLAEKKENSQDFVKACTALGKFNGKQEFLNDLYLKLRSQQSGGIEKNKIIERVKLKPWEKFNIDDEDEEDSINLSGKPNINKKGTSSKIKFKKIGKGTAKKLNEFSLPAKPDSGSPLITEHPKDSNFCIPTFKTFKQEVQETHIDDNVSSSGIEDDIESDIDISDTFVEDREWYDNDDDYGNIAVDDKNAADEQDFFTSNSKVNYKDGYDNLHTEIQVNTLSIEKRKDLLPPFLKQYGEKHGVSSETVAGSLLQSSNEGIASPYKNLESDFTLNAKKGSLLVAQKRAHRQNVEKNKETSSITGTRIGEVLGIKEHFENKKKKANDSNIDQTFNDISEDIQATRRSLPIYKTRNDLLRMIRENQVIIVIGETGSGKTTQLAQYLFEDGYCQNNKIVGCTQPRRVAAMSVATRVAHEIGVEVGKEVGYSIRFEDVTSECTKLKFLTDGILLRESLVDSELDRYSCIIMDEAHERSLNTDILLGIFKALLVRRRDLKLIITSATLSASKFSQFFRGAPHFKIPGRTFPVQTIYSKHTVGDYVHAAVTEAVRIHVSTDIKSGDILIFMTGQEDIEATADCIKEKLLEVFSKKRKYTEDIDENDFEIFPIYSALPSDIQNRIFQDLHGIKRKIVISTNIAETSLTIDGIRYVIDSGYSKIKVYNPKIGLDSLVMAPISIASSNQRSGRAGRTAPGTAYRLYTEETMREDMYTQTIPEIQRTNLSNTLLLLKSLNITDVFNFSFLDPPPIQTLLASMYELWFIGAIDNSGNLSSLGKTMSKFPLPPSLSKILLISSKNGCSQEMLIIVSMLSVPNIFNRPKEQQQESDTARSRFFVPESDHLTLLNVFSQWKSNRYSHLWCTKHFLNYRSLKRANDIRIQLSKVMKKLDIPLTSSGSDWDVIRKCICSGFSHQAAKLSGLGKYIHLKTGMDVHLHPTSALFGLGDLPPYVVYHELLMTNKEYISCVTAVDPFWLVDFGPFLYDLKRIGSSSNAGHKLYGYDTEEEDSGEVDELDLRIKSVVAKRDTLINNIKKLVEEQPITTNQISNVNTKRMQTQSNVHVGFKKRRPL</sequence>
<dbReference type="FunFam" id="3.40.50.300:FF:000145">
    <property type="entry name" value="probable ATP-dependent RNA helicase DHX40"/>
    <property type="match status" value="1"/>
</dbReference>
<dbReference type="GO" id="GO:0005524">
    <property type="term" value="F:ATP binding"/>
    <property type="evidence" value="ECO:0007669"/>
    <property type="project" value="UniProtKB-KW"/>
</dbReference>
<evidence type="ECO:0000313" key="13">
    <source>
        <dbReference type="EMBL" id="EDO19552.1"/>
    </source>
</evidence>
<dbReference type="GO" id="GO:0016787">
    <property type="term" value="F:hydrolase activity"/>
    <property type="evidence" value="ECO:0007669"/>
    <property type="project" value="UniProtKB-KW"/>
</dbReference>
<dbReference type="Pfam" id="PF00270">
    <property type="entry name" value="DEAD"/>
    <property type="match status" value="1"/>
</dbReference>
<dbReference type="GO" id="GO:0000378">
    <property type="term" value="P:RNA exon ligation"/>
    <property type="evidence" value="ECO:0007669"/>
    <property type="project" value="EnsemblFungi"/>
</dbReference>
<protein>
    <recommendedName>
        <fullName evidence="2">RNA helicase</fullName>
        <ecNumber evidence="2">3.6.4.13</ecNumber>
    </recommendedName>
</protein>
<organism evidence="14">
    <name type="scientific">Vanderwaltozyma polyspora (strain ATCC 22028 / DSM 70294 / BCRC 21397 / CBS 2163 / NBRC 10782 / NRRL Y-8283 / UCD 57-17)</name>
    <name type="common">Kluyveromyces polysporus</name>
    <dbReference type="NCBI Taxonomy" id="436907"/>
    <lineage>
        <taxon>Eukaryota</taxon>
        <taxon>Fungi</taxon>
        <taxon>Dikarya</taxon>
        <taxon>Ascomycota</taxon>
        <taxon>Saccharomycotina</taxon>
        <taxon>Saccharomycetes</taxon>
        <taxon>Saccharomycetales</taxon>
        <taxon>Saccharomycetaceae</taxon>
        <taxon>Vanderwaltozyma</taxon>
    </lineage>
</organism>
<dbReference type="GO" id="GO:0000386">
    <property type="term" value="F:second spliceosomal transesterification activity"/>
    <property type="evidence" value="ECO:0007669"/>
    <property type="project" value="EnsemblFungi"/>
</dbReference>
<dbReference type="InterPro" id="IPR007502">
    <property type="entry name" value="Helicase-assoc_dom"/>
</dbReference>
<dbReference type="InterPro" id="IPR048333">
    <property type="entry name" value="HA2_WH"/>
</dbReference>
<dbReference type="GO" id="GO:0040031">
    <property type="term" value="P:snRNA modification"/>
    <property type="evidence" value="ECO:0007669"/>
    <property type="project" value="EnsemblFungi"/>
</dbReference>
<dbReference type="InterPro" id="IPR014001">
    <property type="entry name" value="Helicase_ATP-bd"/>
</dbReference>
<dbReference type="Pfam" id="PF21010">
    <property type="entry name" value="HA2_C"/>
    <property type="match status" value="1"/>
</dbReference>
<reference evidence="13 14" key="1">
    <citation type="journal article" date="2007" name="Proc. Natl. Acad. Sci. U.S.A.">
        <title>Independent sorting-out of thousands of duplicated gene pairs in two yeast species descended from a whole-genome duplication.</title>
        <authorList>
            <person name="Scannell D.R."/>
            <person name="Frank A.C."/>
            <person name="Conant G.C."/>
            <person name="Byrne K.P."/>
            <person name="Woolfit M."/>
            <person name="Wolfe K.H."/>
        </authorList>
    </citation>
    <scope>NUCLEOTIDE SEQUENCE [LARGE SCALE GENOMIC DNA]</scope>
    <source>
        <strain evidence="14">ATCC 22028 / DSM 70294 / BCRC 21397 / CBS 2163 / NBRC 10782 / NRRL Y-8283 / UCD 57-17</strain>
    </source>
</reference>
<dbReference type="InterPro" id="IPR027417">
    <property type="entry name" value="P-loop_NTPase"/>
</dbReference>
<dbReference type="EC" id="3.6.4.13" evidence="2"/>
<dbReference type="GO" id="GO:0000350">
    <property type="term" value="P:generation of catalytic spliceosome for second transesterification step"/>
    <property type="evidence" value="ECO:0007669"/>
    <property type="project" value="EnsemblFungi"/>
</dbReference>
<name>A7TDT2_VANPO</name>
<evidence type="ECO:0000256" key="7">
    <source>
        <dbReference type="ARBA" id="ARBA00022840"/>
    </source>
</evidence>
<dbReference type="InterPro" id="IPR001650">
    <property type="entry name" value="Helicase_C-like"/>
</dbReference>
<dbReference type="Gene3D" id="3.40.50.300">
    <property type="entry name" value="P-loop containing nucleotide triphosphate hydrolases"/>
    <property type="match status" value="2"/>
</dbReference>
<keyword evidence="6" id="KW-0347">Helicase</keyword>
<dbReference type="KEGG" id="vpo:Kpol_1018p85"/>
<dbReference type="Pfam" id="PF00271">
    <property type="entry name" value="Helicase_C"/>
    <property type="match status" value="1"/>
</dbReference>
<dbReference type="SMART" id="SM00487">
    <property type="entry name" value="DEXDc"/>
    <property type="match status" value="1"/>
</dbReference>
<dbReference type="InterPro" id="IPR011545">
    <property type="entry name" value="DEAD/DEAH_box_helicase_dom"/>
</dbReference>
<dbReference type="Pfam" id="PF07717">
    <property type="entry name" value="OB_NTP_bind"/>
    <property type="match status" value="1"/>
</dbReference>
<evidence type="ECO:0000256" key="3">
    <source>
        <dbReference type="ARBA" id="ARBA00022664"/>
    </source>
</evidence>
<evidence type="ECO:0000313" key="14">
    <source>
        <dbReference type="Proteomes" id="UP000000267"/>
    </source>
</evidence>
<comment type="similarity">
    <text evidence="9">Belongs to the DEAD box helicase family. DEAH subfamily. PRP16 sub-subfamily.</text>
</comment>
<dbReference type="AlphaFoldDB" id="A7TDT2"/>
<dbReference type="PhylomeDB" id="A7TDT2"/>
<dbReference type="PANTHER" id="PTHR18934:SF91">
    <property type="entry name" value="PRE-MRNA-SPLICING FACTOR ATP-DEPENDENT RNA HELICASE PRP16"/>
    <property type="match status" value="1"/>
</dbReference>
<dbReference type="GO" id="GO:0071007">
    <property type="term" value="C:U2-type catalytic step 2 spliceosome"/>
    <property type="evidence" value="ECO:0007669"/>
    <property type="project" value="EnsemblFungi"/>
</dbReference>
<feature type="domain" description="Helicase ATP-binding" evidence="11">
    <location>
        <begin position="386"/>
        <end position="550"/>
    </location>
</feature>
<evidence type="ECO:0000256" key="9">
    <source>
        <dbReference type="ARBA" id="ARBA00038040"/>
    </source>
</evidence>
<dbReference type="Gene3D" id="1.20.120.1080">
    <property type="match status" value="1"/>
</dbReference>
<dbReference type="EMBL" id="DS480378">
    <property type="protein sequence ID" value="EDO19552.1"/>
    <property type="molecule type" value="Genomic_DNA"/>
</dbReference>
<dbReference type="GO" id="GO:0034458">
    <property type="term" value="F:3'-5' RNA helicase activity"/>
    <property type="evidence" value="ECO:0007669"/>
    <property type="project" value="TreeGrafter"/>
</dbReference>
<dbReference type="OMA" id="CSLYDLW"/>
<dbReference type="PROSITE" id="PS51192">
    <property type="entry name" value="HELICASE_ATP_BIND_1"/>
    <property type="match status" value="1"/>
</dbReference>
<keyword evidence="4" id="KW-0547">Nucleotide-binding</keyword>
<dbReference type="InterPro" id="IPR011709">
    <property type="entry name" value="DEAD-box_helicase_OB_fold"/>
</dbReference>
<dbReference type="SUPFAM" id="SSF52540">
    <property type="entry name" value="P-loop containing nucleoside triphosphate hydrolases"/>
    <property type="match status" value="1"/>
</dbReference>
<dbReference type="Proteomes" id="UP000000267">
    <property type="component" value="Unassembled WGS sequence"/>
</dbReference>
<gene>
    <name evidence="13" type="ORF">Kpol_1018p85</name>
</gene>
<dbReference type="SMART" id="SM00490">
    <property type="entry name" value="HELICc"/>
    <property type="match status" value="1"/>
</dbReference>
<proteinExistence type="inferred from homology"/>
<dbReference type="InParanoid" id="A7TDT2"/>
<evidence type="ECO:0000256" key="4">
    <source>
        <dbReference type="ARBA" id="ARBA00022741"/>
    </source>
</evidence>
<dbReference type="FunFam" id="1.20.120.1080:FF:000018">
    <property type="entry name" value="Pre-mRNA-splicing factor ATP-dependent RNA helicase prp16"/>
    <property type="match status" value="1"/>
</dbReference>
<evidence type="ECO:0000256" key="8">
    <source>
        <dbReference type="ARBA" id="ARBA00023242"/>
    </source>
</evidence>
<evidence type="ECO:0000259" key="11">
    <source>
        <dbReference type="PROSITE" id="PS51192"/>
    </source>
</evidence>
<dbReference type="PANTHER" id="PTHR18934">
    <property type="entry name" value="ATP-DEPENDENT RNA HELICASE"/>
    <property type="match status" value="1"/>
</dbReference>
<dbReference type="OrthoDB" id="10253254at2759"/>
<evidence type="ECO:0000256" key="5">
    <source>
        <dbReference type="ARBA" id="ARBA00022801"/>
    </source>
</evidence>
<dbReference type="GeneID" id="5547910"/>
<dbReference type="RefSeq" id="XP_001647410.1">
    <property type="nucleotide sequence ID" value="XM_001647360.1"/>
</dbReference>
<dbReference type="STRING" id="436907.A7TDT2"/>
<evidence type="ECO:0000256" key="1">
    <source>
        <dbReference type="ARBA" id="ARBA00004123"/>
    </source>
</evidence>
<keyword evidence="7" id="KW-0067">ATP-binding</keyword>
<accession>A7TDT2</accession>
<dbReference type="FunCoup" id="A7TDT2">
    <property type="interactions" value="854"/>
</dbReference>
<dbReference type="PROSITE" id="PS00690">
    <property type="entry name" value="DEAH_ATP_HELICASE"/>
    <property type="match status" value="1"/>
</dbReference>
<evidence type="ECO:0000256" key="10">
    <source>
        <dbReference type="ARBA" id="ARBA00047984"/>
    </source>
</evidence>
<comment type="subcellular location">
    <subcellularLocation>
        <location evidence="1">Nucleus</location>
    </subcellularLocation>
</comment>
<dbReference type="eggNOG" id="KOG0924">
    <property type="taxonomic scope" value="Eukaryota"/>
</dbReference>
<dbReference type="Pfam" id="PF04408">
    <property type="entry name" value="WHD_HA2"/>
    <property type="match status" value="1"/>
</dbReference>
<keyword evidence="14" id="KW-1185">Reference proteome</keyword>
<dbReference type="InterPro" id="IPR002464">
    <property type="entry name" value="DNA/RNA_helicase_DEAH_CS"/>
</dbReference>
<comment type="catalytic activity">
    <reaction evidence="10">
        <text>ATP + H2O = ADP + phosphate + H(+)</text>
        <dbReference type="Rhea" id="RHEA:13065"/>
        <dbReference type="ChEBI" id="CHEBI:15377"/>
        <dbReference type="ChEBI" id="CHEBI:15378"/>
        <dbReference type="ChEBI" id="CHEBI:30616"/>
        <dbReference type="ChEBI" id="CHEBI:43474"/>
        <dbReference type="ChEBI" id="CHEBI:456216"/>
        <dbReference type="EC" id="3.6.4.13"/>
    </reaction>
</comment>
<dbReference type="CDD" id="cd18791">
    <property type="entry name" value="SF2_C_RHA"/>
    <property type="match status" value="1"/>
</dbReference>
<keyword evidence="3" id="KW-0507">mRNA processing</keyword>
<keyword evidence="5" id="KW-0378">Hydrolase</keyword>
<feature type="domain" description="Helicase C-terminal" evidence="12">
    <location>
        <begin position="564"/>
        <end position="759"/>
    </location>
</feature>
<dbReference type="FunFam" id="3.40.50.300:FF:000615">
    <property type="entry name" value="pre-mRNA-splicing factor ATP-dependent RNA helicase DEAH7"/>
    <property type="match status" value="1"/>
</dbReference>
<dbReference type="GO" id="GO:0003723">
    <property type="term" value="F:RNA binding"/>
    <property type="evidence" value="ECO:0007669"/>
    <property type="project" value="TreeGrafter"/>
</dbReference>